<keyword evidence="2" id="KW-0378">Hydrolase</keyword>
<dbReference type="GO" id="GO:0016787">
    <property type="term" value="F:hydrolase activity"/>
    <property type="evidence" value="ECO:0007669"/>
    <property type="project" value="UniProtKB-KW"/>
</dbReference>
<feature type="domain" description="AB hydrolase-1" evidence="1">
    <location>
        <begin position="42"/>
        <end position="328"/>
    </location>
</feature>
<dbReference type="Pfam" id="PF12697">
    <property type="entry name" value="Abhydrolase_6"/>
    <property type="match status" value="1"/>
</dbReference>
<accession>A0A8E2APT8</accession>
<reference evidence="2 3" key="1">
    <citation type="submission" date="2016-07" db="EMBL/GenBank/DDBJ databases">
        <title>Draft genome of the white-rot fungus Obba rivulosa 3A-2.</title>
        <authorList>
            <consortium name="DOE Joint Genome Institute"/>
            <person name="Miettinen O."/>
            <person name="Riley R."/>
            <person name="Acob R."/>
            <person name="Barry K."/>
            <person name="Cullen D."/>
            <person name="De Vries R."/>
            <person name="Hainaut M."/>
            <person name="Hatakka A."/>
            <person name="Henrissat B."/>
            <person name="Hilden K."/>
            <person name="Kuo R."/>
            <person name="Labutti K."/>
            <person name="Lipzen A."/>
            <person name="Makela M.R."/>
            <person name="Sandor L."/>
            <person name="Spatafora J.W."/>
            <person name="Grigoriev I.V."/>
            <person name="Hibbett D.S."/>
        </authorList>
    </citation>
    <scope>NUCLEOTIDE SEQUENCE [LARGE SCALE GENOMIC DNA]</scope>
    <source>
        <strain evidence="2 3">3A-2</strain>
    </source>
</reference>
<dbReference type="Proteomes" id="UP000250043">
    <property type="component" value="Unassembled WGS sequence"/>
</dbReference>
<dbReference type="InterPro" id="IPR050228">
    <property type="entry name" value="Carboxylesterase_BioH"/>
</dbReference>
<gene>
    <name evidence="2" type="ORF">OBBRIDRAFT_782089</name>
</gene>
<dbReference type="AlphaFoldDB" id="A0A8E2APT8"/>
<dbReference type="PANTHER" id="PTHR43194">
    <property type="entry name" value="HYDROLASE ALPHA/BETA FOLD FAMILY"/>
    <property type="match status" value="1"/>
</dbReference>
<dbReference type="OrthoDB" id="94039at2759"/>
<sequence length="349" mass="38770">MPSLACKSYICDPRPHYPLLITAKRYWHPDQDPSEDLDSLTLILAHGTGYHKEQWEPTIEDLYEILRSRGTGAPKVREVWSIDCPNHGEAAVLNEKVLQWGYWDYFDWQEYARCIHIFLTGLGSGVDANFTGRKLVGIGHSMGACALTLAGTFAPELVFHALVLVEPMLYPETTQHTSGSGIGGLIEGALKRRDIWPSREEALSILRSRPAFQQWDPRVLKIFVEDGLRPLPTADYPDRTDGVTLKCSRKLEAACYRNVLGRVRSYNNLPHLCSNLPVHFIYGAISDYLSPEIKSDVVTAAAKGKHASYQEVPGAGHLVLQVRPRGLAIAIATALKPHTAALNASHSRL</sequence>
<dbReference type="PANTHER" id="PTHR43194:SF2">
    <property type="entry name" value="PEROXISOMAL MEMBRANE PROTEIN LPX1"/>
    <property type="match status" value="1"/>
</dbReference>
<keyword evidence="3" id="KW-1185">Reference proteome</keyword>
<dbReference type="Gene3D" id="3.40.50.1820">
    <property type="entry name" value="alpha/beta hydrolase"/>
    <property type="match status" value="1"/>
</dbReference>
<proteinExistence type="predicted"/>
<dbReference type="SUPFAM" id="SSF53474">
    <property type="entry name" value="alpha/beta-Hydrolases"/>
    <property type="match status" value="1"/>
</dbReference>
<name>A0A8E2APT8_9APHY</name>
<organism evidence="2 3">
    <name type="scientific">Obba rivulosa</name>
    <dbReference type="NCBI Taxonomy" id="1052685"/>
    <lineage>
        <taxon>Eukaryota</taxon>
        <taxon>Fungi</taxon>
        <taxon>Dikarya</taxon>
        <taxon>Basidiomycota</taxon>
        <taxon>Agaricomycotina</taxon>
        <taxon>Agaricomycetes</taxon>
        <taxon>Polyporales</taxon>
        <taxon>Gelatoporiaceae</taxon>
        <taxon>Obba</taxon>
    </lineage>
</organism>
<evidence type="ECO:0000313" key="2">
    <source>
        <dbReference type="EMBL" id="OCH87169.1"/>
    </source>
</evidence>
<dbReference type="InterPro" id="IPR000073">
    <property type="entry name" value="AB_hydrolase_1"/>
</dbReference>
<evidence type="ECO:0000259" key="1">
    <source>
        <dbReference type="Pfam" id="PF12697"/>
    </source>
</evidence>
<dbReference type="EMBL" id="KV722496">
    <property type="protein sequence ID" value="OCH87169.1"/>
    <property type="molecule type" value="Genomic_DNA"/>
</dbReference>
<protein>
    <submittedName>
        <fullName evidence="2">Alpha/beta-hydrolase</fullName>
    </submittedName>
</protein>
<evidence type="ECO:0000313" key="3">
    <source>
        <dbReference type="Proteomes" id="UP000250043"/>
    </source>
</evidence>
<dbReference type="InterPro" id="IPR029058">
    <property type="entry name" value="AB_hydrolase_fold"/>
</dbReference>